<reference evidence="2" key="2">
    <citation type="submission" date="2023-05" db="EMBL/GenBank/DDBJ databases">
        <authorList>
            <consortium name="Lawrence Berkeley National Laboratory"/>
            <person name="Steindorff A."/>
            <person name="Hensen N."/>
            <person name="Bonometti L."/>
            <person name="Westerberg I."/>
            <person name="Brannstrom I.O."/>
            <person name="Guillou S."/>
            <person name="Cros-Aarteil S."/>
            <person name="Calhoun S."/>
            <person name="Haridas S."/>
            <person name="Kuo A."/>
            <person name="Mondo S."/>
            <person name="Pangilinan J."/>
            <person name="Riley R."/>
            <person name="Labutti K."/>
            <person name="Andreopoulos B."/>
            <person name="Lipzen A."/>
            <person name="Chen C."/>
            <person name="Yanf M."/>
            <person name="Daum C."/>
            <person name="Ng V."/>
            <person name="Clum A."/>
            <person name="Ohm R."/>
            <person name="Martin F."/>
            <person name="Silar P."/>
            <person name="Natvig D."/>
            <person name="Lalanne C."/>
            <person name="Gautier V."/>
            <person name="Ament-Velasquez S.L."/>
            <person name="Kruys A."/>
            <person name="Hutchinson M.I."/>
            <person name="Powell A.J."/>
            <person name="Barry K."/>
            <person name="Miller A.N."/>
            <person name="Grigoriev I.V."/>
            <person name="Debuchy R."/>
            <person name="Gladieux P."/>
            <person name="Thoren M.H."/>
            <person name="Johannesson H."/>
        </authorList>
    </citation>
    <scope>NUCLEOTIDE SEQUENCE</scope>
    <source>
        <strain evidence="2">CBS 315.58</strain>
    </source>
</reference>
<comment type="caution">
    <text evidence="2">The sequence shown here is derived from an EMBL/GenBank/DDBJ whole genome shotgun (WGS) entry which is preliminary data.</text>
</comment>
<protein>
    <submittedName>
        <fullName evidence="2">Uncharacterized protein</fullName>
    </submittedName>
</protein>
<feature type="transmembrane region" description="Helical" evidence="1">
    <location>
        <begin position="99"/>
        <end position="119"/>
    </location>
</feature>
<gene>
    <name evidence="2" type="ORF">QBC40DRAFT_280663</name>
</gene>
<sequence length="226" mass="25681">MVDEEGRRLGRPRVRAIGALGIPFNFLQVALRFTSLLFEVGSLAFIAWLYNHWRREESARVDFLFPSFFPMGIAVLVDAYEFVSLLWLHRTRAINPIAIGFDVALTGAGVFCFSILNMVDARPRWNFNRPDRKHESWVLDMRNAMIFMIVFSIMHAAFVVMTAAGVVKMYISLEKSRKAKLLAQAQLDMLQFTGEIRHDKRSDAAVVTELTPEPPQAVHLSPSRGP</sequence>
<accession>A0AAN7AT00</accession>
<dbReference type="Proteomes" id="UP001303160">
    <property type="component" value="Unassembled WGS sequence"/>
</dbReference>
<name>A0AAN7AT00_9PEZI</name>
<feature type="transmembrane region" description="Helical" evidence="1">
    <location>
        <begin position="144"/>
        <end position="171"/>
    </location>
</feature>
<evidence type="ECO:0000256" key="1">
    <source>
        <dbReference type="SAM" id="Phobius"/>
    </source>
</evidence>
<keyword evidence="3" id="KW-1185">Reference proteome</keyword>
<dbReference type="EMBL" id="MU863924">
    <property type="protein sequence ID" value="KAK4200016.1"/>
    <property type="molecule type" value="Genomic_DNA"/>
</dbReference>
<organism evidence="2 3">
    <name type="scientific">Triangularia verruculosa</name>
    <dbReference type="NCBI Taxonomy" id="2587418"/>
    <lineage>
        <taxon>Eukaryota</taxon>
        <taxon>Fungi</taxon>
        <taxon>Dikarya</taxon>
        <taxon>Ascomycota</taxon>
        <taxon>Pezizomycotina</taxon>
        <taxon>Sordariomycetes</taxon>
        <taxon>Sordariomycetidae</taxon>
        <taxon>Sordariales</taxon>
        <taxon>Podosporaceae</taxon>
        <taxon>Triangularia</taxon>
    </lineage>
</organism>
<keyword evidence="1" id="KW-1133">Transmembrane helix</keyword>
<feature type="transmembrane region" description="Helical" evidence="1">
    <location>
        <begin position="63"/>
        <end position="87"/>
    </location>
</feature>
<keyword evidence="1" id="KW-0472">Membrane</keyword>
<feature type="transmembrane region" description="Helical" evidence="1">
    <location>
        <begin position="29"/>
        <end position="51"/>
    </location>
</feature>
<proteinExistence type="predicted"/>
<evidence type="ECO:0000313" key="3">
    <source>
        <dbReference type="Proteomes" id="UP001303160"/>
    </source>
</evidence>
<keyword evidence="1" id="KW-0812">Transmembrane</keyword>
<evidence type="ECO:0000313" key="2">
    <source>
        <dbReference type="EMBL" id="KAK4200016.1"/>
    </source>
</evidence>
<dbReference type="AlphaFoldDB" id="A0AAN7AT00"/>
<reference evidence="2" key="1">
    <citation type="journal article" date="2023" name="Mol. Phylogenet. Evol.">
        <title>Genome-scale phylogeny and comparative genomics of the fungal order Sordariales.</title>
        <authorList>
            <person name="Hensen N."/>
            <person name="Bonometti L."/>
            <person name="Westerberg I."/>
            <person name="Brannstrom I.O."/>
            <person name="Guillou S."/>
            <person name="Cros-Aarteil S."/>
            <person name="Calhoun S."/>
            <person name="Haridas S."/>
            <person name="Kuo A."/>
            <person name="Mondo S."/>
            <person name="Pangilinan J."/>
            <person name="Riley R."/>
            <person name="LaButti K."/>
            <person name="Andreopoulos B."/>
            <person name="Lipzen A."/>
            <person name="Chen C."/>
            <person name="Yan M."/>
            <person name="Daum C."/>
            <person name="Ng V."/>
            <person name="Clum A."/>
            <person name="Steindorff A."/>
            <person name="Ohm R.A."/>
            <person name="Martin F."/>
            <person name="Silar P."/>
            <person name="Natvig D.O."/>
            <person name="Lalanne C."/>
            <person name="Gautier V."/>
            <person name="Ament-Velasquez S.L."/>
            <person name="Kruys A."/>
            <person name="Hutchinson M.I."/>
            <person name="Powell A.J."/>
            <person name="Barry K."/>
            <person name="Miller A.N."/>
            <person name="Grigoriev I.V."/>
            <person name="Debuchy R."/>
            <person name="Gladieux P."/>
            <person name="Hiltunen Thoren M."/>
            <person name="Johannesson H."/>
        </authorList>
    </citation>
    <scope>NUCLEOTIDE SEQUENCE</scope>
    <source>
        <strain evidence="2">CBS 315.58</strain>
    </source>
</reference>